<name>A0A7K1Y2R4_9SPHI</name>
<organism evidence="2 3">
    <name type="scientific">Hufsiella ginkgonis</name>
    <dbReference type="NCBI Taxonomy" id="2695274"/>
    <lineage>
        <taxon>Bacteria</taxon>
        <taxon>Pseudomonadati</taxon>
        <taxon>Bacteroidota</taxon>
        <taxon>Sphingobacteriia</taxon>
        <taxon>Sphingobacteriales</taxon>
        <taxon>Sphingobacteriaceae</taxon>
        <taxon>Hufsiella</taxon>
    </lineage>
</organism>
<dbReference type="PANTHER" id="PTHR43685">
    <property type="entry name" value="GLYCOSYLTRANSFERASE"/>
    <property type="match status" value="1"/>
</dbReference>
<dbReference type="InterPro" id="IPR001173">
    <property type="entry name" value="Glyco_trans_2-like"/>
</dbReference>
<gene>
    <name evidence="2" type="ORF">GS398_18920</name>
</gene>
<dbReference type="CDD" id="cd04196">
    <property type="entry name" value="GT_2_like_d"/>
    <property type="match status" value="1"/>
</dbReference>
<accession>A0A7K1Y2R4</accession>
<dbReference type="EMBL" id="WVHS01000005">
    <property type="protein sequence ID" value="MXV17378.1"/>
    <property type="molecule type" value="Genomic_DNA"/>
</dbReference>
<dbReference type="Gene3D" id="3.90.550.10">
    <property type="entry name" value="Spore Coat Polysaccharide Biosynthesis Protein SpsA, Chain A"/>
    <property type="match status" value="1"/>
</dbReference>
<dbReference type="PANTHER" id="PTHR43685:SF2">
    <property type="entry name" value="GLYCOSYLTRANSFERASE 2-LIKE DOMAIN-CONTAINING PROTEIN"/>
    <property type="match status" value="1"/>
</dbReference>
<evidence type="ECO:0000313" key="2">
    <source>
        <dbReference type="EMBL" id="MXV17378.1"/>
    </source>
</evidence>
<keyword evidence="2" id="KW-0808">Transferase</keyword>
<dbReference type="InterPro" id="IPR050834">
    <property type="entry name" value="Glycosyltransf_2"/>
</dbReference>
<protein>
    <submittedName>
        <fullName evidence="2">Glycosyltransferase</fullName>
    </submittedName>
</protein>
<dbReference type="SUPFAM" id="SSF53448">
    <property type="entry name" value="Nucleotide-diphospho-sugar transferases"/>
    <property type="match status" value="1"/>
</dbReference>
<evidence type="ECO:0000259" key="1">
    <source>
        <dbReference type="Pfam" id="PF00535"/>
    </source>
</evidence>
<proteinExistence type="predicted"/>
<evidence type="ECO:0000313" key="3">
    <source>
        <dbReference type="Proteomes" id="UP000451233"/>
    </source>
</evidence>
<feature type="domain" description="Glycosyltransferase 2-like" evidence="1">
    <location>
        <begin position="10"/>
        <end position="116"/>
    </location>
</feature>
<dbReference type="GO" id="GO:0016740">
    <property type="term" value="F:transferase activity"/>
    <property type="evidence" value="ECO:0007669"/>
    <property type="project" value="UniProtKB-KW"/>
</dbReference>
<dbReference type="Proteomes" id="UP000451233">
    <property type="component" value="Unassembled WGS sequence"/>
</dbReference>
<dbReference type="InterPro" id="IPR029044">
    <property type="entry name" value="Nucleotide-diphossugar_trans"/>
</dbReference>
<dbReference type="Pfam" id="PF00535">
    <property type="entry name" value="Glycos_transf_2"/>
    <property type="match status" value="1"/>
</dbReference>
<comment type="caution">
    <text evidence="2">The sequence shown here is derived from an EMBL/GenBank/DDBJ whole genome shotgun (WGS) entry which is preliminary data.</text>
</comment>
<reference evidence="2 3" key="1">
    <citation type="submission" date="2019-11" db="EMBL/GenBank/DDBJ databases">
        <title>Pedobacter sp. HMF7056 Genome sequencing and assembly.</title>
        <authorList>
            <person name="Kang H."/>
            <person name="Kim H."/>
            <person name="Joh K."/>
        </authorList>
    </citation>
    <scope>NUCLEOTIDE SEQUENCE [LARGE SCALE GENOMIC DNA]</scope>
    <source>
        <strain evidence="2 3">HMF7056</strain>
    </source>
</reference>
<sequence length="322" mass="35962">MRAENPPVAILMAVFNGEKYLRGQLDSILLQSYTQWELWVRDDGSTDGSLAIVHEYAARAPGIKLLVNESPRQGSLANFSALMDAAGDHFGYYMFCDQDDVWLPGKIAAAMAGMKRLEGKFGAKLPLLVYSNFTYVTQDLEKIPLRVDLSPPGNKADALFKSLFVQNTVYGCTMLFNQPLLSLGKAIPAAFSNHDYWLAFVAASCGRTLHLTESAILYRQHAANVTSPFRNSGIKARVARLFDSSQLQRDMAQKRLQCELVVSRFGRLMDPGSRALIGEFVRVAGTGGLPMWRFLVRHRIWRKTMLQNVLLFITCWKGTGNT</sequence>
<dbReference type="AlphaFoldDB" id="A0A7K1Y2R4"/>
<dbReference type="RefSeq" id="WP_160908389.1">
    <property type="nucleotide sequence ID" value="NZ_WVHS01000005.1"/>
</dbReference>
<keyword evidence="3" id="KW-1185">Reference proteome</keyword>